<dbReference type="Proteomes" id="UP001066276">
    <property type="component" value="Chromosome 5"/>
</dbReference>
<protein>
    <submittedName>
        <fullName evidence="2">Uncharacterized protein</fullName>
    </submittedName>
</protein>
<feature type="compositionally biased region" description="Pro residues" evidence="1">
    <location>
        <begin position="1"/>
        <end position="12"/>
    </location>
</feature>
<reference evidence="2" key="1">
    <citation type="journal article" date="2022" name="bioRxiv">
        <title>Sequencing and chromosome-scale assembly of the giantPleurodeles waltlgenome.</title>
        <authorList>
            <person name="Brown T."/>
            <person name="Elewa A."/>
            <person name="Iarovenko S."/>
            <person name="Subramanian E."/>
            <person name="Araus A.J."/>
            <person name="Petzold A."/>
            <person name="Susuki M."/>
            <person name="Suzuki K.-i.T."/>
            <person name="Hayashi T."/>
            <person name="Toyoda A."/>
            <person name="Oliveira C."/>
            <person name="Osipova E."/>
            <person name="Leigh N.D."/>
            <person name="Simon A."/>
            <person name="Yun M.H."/>
        </authorList>
    </citation>
    <scope>NUCLEOTIDE SEQUENCE</scope>
    <source>
        <strain evidence="2">20211129_DDA</strain>
        <tissue evidence="2">Liver</tissue>
    </source>
</reference>
<feature type="region of interest" description="Disordered" evidence="1">
    <location>
        <begin position="157"/>
        <end position="186"/>
    </location>
</feature>
<comment type="caution">
    <text evidence="2">The sequence shown here is derived from an EMBL/GenBank/DDBJ whole genome shotgun (WGS) entry which is preliminary data.</text>
</comment>
<feature type="compositionally biased region" description="Basic residues" evidence="1">
    <location>
        <begin position="107"/>
        <end position="120"/>
    </location>
</feature>
<dbReference type="AlphaFoldDB" id="A0AAV7RS90"/>
<dbReference type="EMBL" id="JANPWB010000009">
    <property type="protein sequence ID" value="KAJ1153808.1"/>
    <property type="molecule type" value="Genomic_DNA"/>
</dbReference>
<organism evidence="2 3">
    <name type="scientific">Pleurodeles waltl</name>
    <name type="common">Iberian ribbed newt</name>
    <dbReference type="NCBI Taxonomy" id="8319"/>
    <lineage>
        <taxon>Eukaryota</taxon>
        <taxon>Metazoa</taxon>
        <taxon>Chordata</taxon>
        <taxon>Craniata</taxon>
        <taxon>Vertebrata</taxon>
        <taxon>Euteleostomi</taxon>
        <taxon>Amphibia</taxon>
        <taxon>Batrachia</taxon>
        <taxon>Caudata</taxon>
        <taxon>Salamandroidea</taxon>
        <taxon>Salamandridae</taxon>
        <taxon>Pleurodelinae</taxon>
        <taxon>Pleurodeles</taxon>
    </lineage>
</organism>
<name>A0AAV7RS90_PLEWA</name>
<feature type="region of interest" description="Disordered" evidence="1">
    <location>
        <begin position="1"/>
        <end position="140"/>
    </location>
</feature>
<sequence>MGPPNDPPPPREPPTRGSNASPARPQGRAQRPRNRGAPRDHQFQGAPAAEGTTTGQAPAGRPQARPIREPPNPPAPKAEKRLSAPSHEAQQQQPRVPGMRGLASGRGPKRPPNRPPKRHLVSGPLQPVRGRRSLVTPRRCAADRKLQACLQRHRRNTGRAHLSAAGRHKPWSASISGRADAPSQTAGHPARGALFLPLPAGEMKKKALILAEPHKVTANLPAG</sequence>
<gene>
    <name evidence="2" type="ORF">NDU88_006566</name>
</gene>
<feature type="compositionally biased region" description="Low complexity" evidence="1">
    <location>
        <begin position="20"/>
        <end position="29"/>
    </location>
</feature>
<evidence type="ECO:0000313" key="2">
    <source>
        <dbReference type="EMBL" id="KAJ1153808.1"/>
    </source>
</evidence>
<evidence type="ECO:0000256" key="1">
    <source>
        <dbReference type="SAM" id="MobiDB-lite"/>
    </source>
</evidence>
<keyword evidence="3" id="KW-1185">Reference proteome</keyword>
<accession>A0AAV7RS90</accession>
<evidence type="ECO:0000313" key="3">
    <source>
        <dbReference type="Proteomes" id="UP001066276"/>
    </source>
</evidence>
<proteinExistence type="predicted"/>